<keyword evidence="4" id="KW-1280">Immunoglobulin</keyword>
<feature type="chain" id="PRO_5002742235" evidence="6">
    <location>
        <begin position="34"/>
        <end position="634"/>
    </location>
</feature>
<organism evidence="8">
    <name type="scientific">Xenopus tropicalis</name>
    <name type="common">Western clawed frog</name>
    <name type="synonym">Silurana tropicalis</name>
    <dbReference type="NCBI Taxonomy" id="8364"/>
    <lineage>
        <taxon>Eukaryota</taxon>
        <taxon>Metazoa</taxon>
        <taxon>Chordata</taxon>
        <taxon>Craniata</taxon>
        <taxon>Vertebrata</taxon>
        <taxon>Euteleostomi</taxon>
        <taxon>Amphibia</taxon>
        <taxon>Batrachia</taxon>
        <taxon>Anura</taxon>
        <taxon>Pipoidea</taxon>
        <taxon>Pipidae</taxon>
        <taxon>Xenopodinae</taxon>
        <taxon>Xenopus</taxon>
        <taxon>Silurana</taxon>
    </lineage>
</organism>
<proteinExistence type="evidence at transcript level"/>
<keyword evidence="3" id="KW-0393">Immunoglobulin domain</keyword>
<evidence type="ECO:0000256" key="2">
    <source>
        <dbReference type="ARBA" id="ARBA00023130"/>
    </source>
</evidence>
<dbReference type="SMART" id="SM00409">
    <property type="entry name" value="IG"/>
    <property type="match status" value="4"/>
</dbReference>
<evidence type="ECO:0000259" key="7">
    <source>
        <dbReference type="PROSITE" id="PS50835"/>
    </source>
</evidence>
<evidence type="ECO:0000256" key="5">
    <source>
        <dbReference type="SAM" id="Phobius"/>
    </source>
</evidence>
<dbReference type="CDD" id="cd00098">
    <property type="entry name" value="IgC1"/>
    <property type="match status" value="1"/>
</dbReference>
<dbReference type="InterPro" id="IPR003597">
    <property type="entry name" value="Ig_C1-set"/>
</dbReference>
<dbReference type="InterPro" id="IPR007110">
    <property type="entry name" value="Ig-like_dom"/>
</dbReference>
<dbReference type="InterPro" id="IPR003599">
    <property type="entry name" value="Ig_sub"/>
</dbReference>
<feature type="transmembrane region" description="Helical" evidence="5">
    <location>
        <begin position="607"/>
        <end position="630"/>
    </location>
</feature>
<keyword evidence="5" id="KW-1133">Transmembrane helix</keyword>
<feature type="domain" description="Ig-like" evidence="7">
    <location>
        <begin position="488"/>
        <end position="588"/>
    </location>
</feature>
<evidence type="ECO:0000256" key="6">
    <source>
        <dbReference type="SAM" id="SignalP"/>
    </source>
</evidence>
<keyword evidence="5" id="KW-0472">Membrane</keyword>
<evidence type="ECO:0000256" key="1">
    <source>
        <dbReference type="ARBA" id="ARBA00022859"/>
    </source>
</evidence>
<keyword evidence="2" id="KW-1064">Adaptive immunity</keyword>
<dbReference type="Pfam" id="PF07654">
    <property type="entry name" value="C1-set"/>
    <property type="match status" value="4"/>
</dbReference>
<evidence type="ECO:0000256" key="4">
    <source>
        <dbReference type="ARBA" id="ARBA00043265"/>
    </source>
</evidence>
<feature type="domain" description="Ig-like" evidence="7">
    <location>
        <begin position="396"/>
        <end position="478"/>
    </location>
</feature>
<keyword evidence="6" id="KW-0732">Signal</keyword>
<name>A9UMG6_XENTR</name>
<gene>
    <name evidence="8" type="primary">LOC100135349</name>
</gene>
<dbReference type="InterPro" id="IPR013106">
    <property type="entry name" value="Ig_V-set"/>
</dbReference>
<dbReference type="Gene3D" id="2.60.40.10">
    <property type="entry name" value="Immunoglobulins"/>
    <property type="match status" value="5"/>
</dbReference>
<reference evidence="8" key="1">
    <citation type="submission" date="2007-12" db="EMBL/GenBank/DDBJ databases">
        <authorList>
            <consortium name="NIH - Xenopus Gene Collection (XGC) project"/>
        </authorList>
    </citation>
    <scope>NUCLEOTIDE SEQUENCE [LARGE SCALE MRNA]</scope>
    <source>
        <tissue evidence="8">Spleen</tissue>
    </source>
</reference>
<dbReference type="GO" id="GO:0019814">
    <property type="term" value="C:immunoglobulin complex"/>
    <property type="evidence" value="ECO:0007669"/>
    <property type="project" value="UniProtKB-KW"/>
</dbReference>
<dbReference type="FunFam" id="2.60.40.10:FF:003100">
    <property type="entry name" value="Immunoglobulin heavy chain precursor"/>
    <property type="match status" value="1"/>
</dbReference>
<evidence type="ECO:0000313" key="8">
    <source>
        <dbReference type="EMBL" id="AAI57651.1"/>
    </source>
</evidence>
<dbReference type="SUPFAM" id="SSF48726">
    <property type="entry name" value="Immunoglobulin"/>
    <property type="match status" value="5"/>
</dbReference>
<dbReference type="InterPro" id="IPR003006">
    <property type="entry name" value="Ig/MHC_CS"/>
</dbReference>
<dbReference type="PANTHER" id="PTHR23411">
    <property type="entry name" value="TAPASIN"/>
    <property type="match status" value="1"/>
</dbReference>
<dbReference type="InterPro" id="IPR013783">
    <property type="entry name" value="Ig-like_fold"/>
</dbReference>
<dbReference type="PROSITE" id="PS50835">
    <property type="entry name" value="IG_LIKE"/>
    <property type="match status" value="4"/>
</dbReference>
<dbReference type="SMART" id="SM00407">
    <property type="entry name" value="IGc1"/>
    <property type="match status" value="4"/>
</dbReference>
<dbReference type="AlphaFoldDB" id="A9UMG6"/>
<protein>
    <submittedName>
        <fullName evidence="8">LOC100135349 protein</fullName>
    </submittedName>
</protein>
<dbReference type="EMBL" id="BC157650">
    <property type="protein sequence ID" value="AAI57651.1"/>
    <property type="molecule type" value="mRNA"/>
</dbReference>
<dbReference type="InterPro" id="IPR050380">
    <property type="entry name" value="Immune_Resp_Modulators"/>
</dbReference>
<dbReference type="PROSITE" id="PS00290">
    <property type="entry name" value="IG_MHC"/>
    <property type="match status" value="3"/>
</dbReference>
<keyword evidence="5" id="KW-0812">Transmembrane</keyword>
<evidence type="ECO:0000256" key="3">
    <source>
        <dbReference type="ARBA" id="ARBA00023319"/>
    </source>
</evidence>
<sequence>KFTGFTTVTNCIYNMSLIFLLLSFISALPCVLSQVTVSLSVPELVKPSETLRLACKVSGALITDGSKIHAVDFIRQFSGSRFEFLAHINYQQGTALNSALKSRLTLSRDTARNEAYLEFRGMTAEDTAMYYCAKDYSGGNYAFDYWGPGTMVTVTSVTASAPSVFPLIPCCGNVDFENSVTMGCLVTGYMADPLEIQWNDGSITTGIKTMGPVLSAADGLYTLSSQLTILASEWKNTTYRCKVVHNSTNTKQEKSLKVLPCIEPHVQIFLQPPCMSDVAPDTKPQKINATLDLVCIIKNFYHEQIKLKWLMNGKQDLSAEASVPNPIKTEDGTYSASSQLRILKGMWNKGMQYSCVVTHPSSNTTTIANITKCTEECYDNLQVHPLPPTFHDLYFSRIAKITCLVSSMKTTENFNIAWEREKEGKLEFVTEDPVLHDNGTYSVVSVLSVCAEDWESREKFSCTVRSQDLPSPVKKTIFKQNEGTPKAPDVYLLPPSPQEILQQEVATITCYIKGFYPKEIFVQWMQGSASISEDKFVNTVAMKNDDEQTYFLYSKLTIPAAHWNQGNTYTCIVGHEALPLYITQQSIDKSSVFLRGNECIEEMENNWFTATVFMVLFILSLFYNVTITAFKVKE</sequence>
<keyword evidence="1" id="KW-0391">Immunity</keyword>
<dbReference type="FunFam" id="2.60.40.10:FF:000998">
    <property type="entry name" value="Immunoglobulin heavy constant epsilon"/>
    <property type="match status" value="1"/>
</dbReference>
<feature type="signal peptide" evidence="6">
    <location>
        <begin position="1"/>
        <end position="33"/>
    </location>
</feature>
<feature type="domain" description="Ig-like" evidence="7">
    <location>
        <begin position="273"/>
        <end position="371"/>
    </location>
</feature>
<feature type="domain" description="Ig-like" evidence="7">
    <location>
        <begin position="162"/>
        <end position="257"/>
    </location>
</feature>
<dbReference type="SMART" id="SM00406">
    <property type="entry name" value="IGv"/>
    <property type="match status" value="1"/>
</dbReference>
<accession>A9UMG6</accession>
<feature type="non-terminal residue" evidence="8">
    <location>
        <position position="1"/>
    </location>
</feature>
<dbReference type="FunFam" id="2.60.40.10:FF:001878">
    <property type="entry name" value="Immunoglobulin heavy variable 1-4"/>
    <property type="match status" value="1"/>
</dbReference>
<dbReference type="InterPro" id="IPR036179">
    <property type="entry name" value="Ig-like_dom_sf"/>
</dbReference>
<dbReference type="CDD" id="cd05768">
    <property type="entry name" value="IgC1_CH3_IgAGD_CH4_IgAEM"/>
    <property type="match status" value="1"/>
</dbReference>
<dbReference type="FunFam" id="2.60.40.10:FF:000463">
    <property type="entry name" value="Immunoglobulin heavy constant gamma 1"/>
    <property type="match status" value="1"/>
</dbReference>
<dbReference type="GO" id="GO:0002250">
    <property type="term" value="P:adaptive immune response"/>
    <property type="evidence" value="ECO:0007669"/>
    <property type="project" value="UniProtKB-KW"/>
</dbReference>